<reference evidence="5" key="2">
    <citation type="submission" date="2021-04" db="EMBL/GenBank/DDBJ databases">
        <authorList>
            <person name="Gilroy R."/>
        </authorList>
    </citation>
    <scope>NUCLEOTIDE SEQUENCE</scope>
    <source>
        <strain evidence="5">ChiHejej3B27-3195</strain>
    </source>
</reference>
<evidence type="ECO:0000256" key="3">
    <source>
        <dbReference type="ARBA" id="ARBA00022839"/>
    </source>
</evidence>
<dbReference type="InterPro" id="IPR012337">
    <property type="entry name" value="RNaseH-like_sf"/>
</dbReference>
<sequence>MTTEALFDISPSADSWHTSRLVGFDLETTGPDPSTALIVSAALVIYDPEHPPATRRPRVREWLVDPGVEIPAESTAVHGITTEHARAHGQPPEEALPQLLDALRAEFDAGSVIVVMNAPYDLTVLAVEARRCGLDFPDPHSIIDPLVIDKQVDKYRRGKRTLAHLCAHYGIVLDGAHSAAPDAEAAVDVARALARQYPQVQLPAAEIHALQAQWKAEQAADLQEYFRRTRPDAVVNPAWPM</sequence>
<dbReference type="GO" id="GO:0003676">
    <property type="term" value="F:nucleic acid binding"/>
    <property type="evidence" value="ECO:0007669"/>
    <property type="project" value="InterPro"/>
</dbReference>
<proteinExistence type="predicted"/>
<reference evidence="5" key="1">
    <citation type="journal article" date="2021" name="PeerJ">
        <title>Extensive microbial diversity within the chicken gut microbiome revealed by metagenomics and culture.</title>
        <authorList>
            <person name="Gilroy R."/>
            <person name="Ravi A."/>
            <person name="Getino M."/>
            <person name="Pursley I."/>
            <person name="Horton D.L."/>
            <person name="Alikhan N.F."/>
            <person name="Baker D."/>
            <person name="Gharbi K."/>
            <person name="Hall N."/>
            <person name="Watson M."/>
            <person name="Adriaenssens E.M."/>
            <person name="Foster-Nyarko E."/>
            <person name="Jarju S."/>
            <person name="Secka A."/>
            <person name="Antonio M."/>
            <person name="Oren A."/>
            <person name="Chaudhuri R.R."/>
            <person name="La Ragione R."/>
            <person name="Hildebrand F."/>
            <person name="Pallen M.J."/>
        </authorList>
    </citation>
    <scope>NUCLEOTIDE SEQUENCE</scope>
    <source>
        <strain evidence="5">ChiHejej3B27-3195</strain>
    </source>
</reference>
<dbReference type="EMBL" id="DXGD01000489">
    <property type="protein sequence ID" value="HIX01068.1"/>
    <property type="molecule type" value="Genomic_DNA"/>
</dbReference>
<dbReference type="PANTHER" id="PTHR30231">
    <property type="entry name" value="DNA POLYMERASE III SUBUNIT EPSILON"/>
    <property type="match status" value="1"/>
</dbReference>
<dbReference type="Proteomes" id="UP000824151">
    <property type="component" value="Unassembled WGS sequence"/>
</dbReference>
<comment type="caution">
    <text evidence="5">The sequence shown here is derived from an EMBL/GenBank/DDBJ whole genome shotgun (WGS) entry which is preliminary data.</text>
</comment>
<protein>
    <submittedName>
        <fullName evidence="5">3'-5' exonuclease</fullName>
    </submittedName>
</protein>
<keyword evidence="1" id="KW-0540">Nuclease</keyword>
<organism evidence="5 6">
    <name type="scientific">Candidatus Nesterenkonia stercoripullorum</name>
    <dbReference type="NCBI Taxonomy" id="2838701"/>
    <lineage>
        <taxon>Bacteria</taxon>
        <taxon>Bacillati</taxon>
        <taxon>Actinomycetota</taxon>
        <taxon>Actinomycetes</taxon>
        <taxon>Micrococcales</taxon>
        <taxon>Micrococcaceae</taxon>
        <taxon>Nesterenkonia</taxon>
    </lineage>
</organism>
<evidence type="ECO:0000256" key="2">
    <source>
        <dbReference type="ARBA" id="ARBA00022801"/>
    </source>
</evidence>
<dbReference type="CDD" id="cd06127">
    <property type="entry name" value="DEDDh"/>
    <property type="match status" value="1"/>
</dbReference>
<feature type="domain" description="Exonuclease" evidence="4">
    <location>
        <begin position="20"/>
        <end position="199"/>
    </location>
</feature>
<evidence type="ECO:0000256" key="1">
    <source>
        <dbReference type="ARBA" id="ARBA00022722"/>
    </source>
</evidence>
<accession>A0A9D1UVD2</accession>
<dbReference type="InterPro" id="IPR036397">
    <property type="entry name" value="RNaseH_sf"/>
</dbReference>
<dbReference type="GO" id="GO:0008408">
    <property type="term" value="F:3'-5' exonuclease activity"/>
    <property type="evidence" value="ECO:0007669"/>
    <property type="project" value="TreeGrafter"/>
</dbReference>
<evidence type="ECO:0000259" key="4">
    <source>
        <dbReference type="SMART" id="SM00479"/>
    </source>
</evidence>
<dbReference type="PANTHER" id="PTHR30231:SF4">
    <property type="entry name" value="PROTEIN NEN2"/>
    <property type="match status" value="1"/>
</dbReference>
<keyword evidence="3 5" id="KW-0269">Exonuclease</keyword>
<dbReference type="SUPFAM" id="SSF53098">
    <property type="entry name" value="Ribonuclease H-like"/>
    <property type="match status" value="1"/>
</dbReference>
<dbReference type="AlphaFoldDB" id="A0A9D1UVD2"/>
<dbReference type="Pfam" id="PF00929">
    <property type="entry name" value="RNase_T"/>
    <property type="match status" value="1"/>
</dbReference>
<evidence type="ECO:0000313" key="6">
    <source>
        <dbReference type="Proteomes" id="UP000824151"/>
    </source>
</evidence>
<evidence type="ECO:0000313" key="5">
    <source>
        <dbReference type="EMBL" id="HIX01068.1"/>
    </source>
</evidence>
<dbReference type="SMART" id="SM00479">
    <property type="entry name" value="EXOIII"/>
    <property type="match status" value="1"/>
</dbReference>
<name>A0A9D1UVD2_9MICC</name>
<dbReference type="NCBIfam" id="NF005927">
    <property type="entry name" value="PRK07942.1"/>
    <property type="match status" value="1"/>
</dbReference>
<keyword evidence="2" id="KW-0378">Hydrolase</keyword>
<gene>
    <name evidence="5" type="ORF">H9871_13125</name>
</gene>
<dbReference type="Gene3D" id="3.30.420.10">
    <property type="entry name" value="Ribonuclease H-like superfamily/Ribonuclease H"/>
    <property type="match status" value="1"/>
</dbReference>
<dbReference type="InterPro" id="IPR013520">
    <property type="entry name" value="Ribonucl_H"/>
</dbReference>
<dbReference type="GO" id="GO:0005829">
    <property type="term" value="C:cytosol"/>
    <property type="evidence" value="ECO:0007669"/>
    <property type="project" value="TreeGrafter"/>
</dbReference>